<evidence type="ECO:0000313" key="4">
    <source>
        <dbReference type="EMBL" id="CAN63640.1"/>
    </source>
</evidence>
<dbReference type="Pfam" id="PF25597">
    <property type="entry name" value="SH3_retrovirus"/>
    <property type="match status" value="1"/>
</dbReference>
<dbReference type="SUPFAM" id="SSF56672">
    <property type="entry name" value="DNA/RNA polymerases"/>
    <property type="match status" value="1"/>
</dbReference>
<feature type="compositionally biased region" description="Low complexity" evidence="1">
    <location>
        <begin position="169"/>
        <end position="187"/>
    </location>
</feature>
<dbReference type="Pfam" id="PF07727">
    <property type="entry name" value="RVT_2"/>
    <property type="match status" value="1"/>
</dbReference>
<sequence>MSDMSKTSATPIVVFGETLPHQTIGELQNINSGKTLSNTCMFFTTKEIWESYRQTNSKVRDAAQIYEIKTKISSTKQGLGCVSFVHIHSNNHGKLDPRALKCVFMGYSSTQKGYKSYHLPIKQFFVPVDVTLIETENYFPNPYLQEETSLMEDQNRDLFLFDLSSFPSPQNQNPLSSPSPSISIPLPNELDPSTLSPTAKDEHIQSATHPLESIMDIDIKNVFLHGGLDEEIHMKVPPRFDSKKNKGDHTLFVKHFALGGVTTLLVYVDNIVVTGDDLQGIEALKRCLLQEFEIKELGRLKYFLGIEVAHSRHGIFISQQKPNRAYVVGVVSQFMHNPKVHIQAAHRILQYLKGTLGNEVSFKRGNELTLEACMDVDYAGSIDDRRSTSSYCTFLGDFYKHFLITFLVCCKAYPITNTSRTVPFPDIQMKELQCILCPPQSASWFYAFKKFPAQSFMI</sequence>
<dbReference type="EMBL" id="AM464355">
    <property type="protein sequence ID" value="CAN63640.1"/>
    <property type="molecule type" value="Genomic_DNA"/>
</dbReference>
<dbReference type="InterPro" id="IPR013103">
    <property type="entry name" value="RVT_2"/>
</dbReference>
<reference evidence="4" key="1">
    <citation type="journal article" date="2007" name="PLoS ONE">
        <title>The first genome sequence of an elite grapevine cultivar (Pinot noir Vitis vinifera L.): coping with a highly heterozygous genome.</title>
        <authorList>
            <person name="Velasco R."/>
            <person name="Zharkikh A."/>
            <person name="Troggio M."/>
            <person name="Cartwright D.A."/>
            <person name="Cestaro A."/>
            <person name="Pruss D."/>
            <person name="Pindo M."/>
            <person name="FitzGerald L.M."/>
            <person name="Vezzulli S."/>
            <person name="Reid J."/>
            <person name="Malacarne G."/>
            <person name="Iliev D."/>
            <person name="Coppola G."/>
            <person name="Wardell B."/>
            <person name="Micheletti D."/>
            <person name="Macalma T."/>
            <person name="Facci M."/>
            <person name="Mitchell J.T."/>
            <person name="Perazzolli M."/>
            <person name="Eldredge G."/>
            <person name="Gatto P."/>
            <person name="Oyzerski R."/>
            <person name="Moretto M."/>
            <person name="Gutin N."/>
            <person name="Stefanini M."/>
            <person name="Chen Y."/>
            <person name="Segala C."/>
            <person name="Davenport C."/>
            <person name="Dematte L."/>
            <person name="Mraz A."/>
            <person name="Battilana J."/>
            <person name="Stormo K."/>
            <person name="Costa F."/>
            <person name="Tao Q."/>
            <person name="Si-Ammour A."/>
            <person name="Harkins T."/>
            <person name="Lackey A."/>
            <person name="Perbost C."/>
            <person name="Taillon B."/>
            <person name="Stella A."/>
            <person name="Solovyev V."/>
            <person name="Fawcett J.A."/>
            <person name="Sterck L."/>
            <person name="Vandepoele K."/>
            <person name="Grando S.M."/>
            <person name="Toppo S."/>
            <person name="Moser C."/>
            <person name="Lanchbury J."/>
            <person name="Bogden R."/>
            <person name="Skolnick M."/>
            <person name="Sgaramella V."/>
            <person name="Bhatnagar S.K."/>
            <person name="Fontana P."/>
            <person name="Gutin A."/>
            <person name="Van de Peer Y."/>
            <person name="Salamini F."/>
            <person name="Viola R."/>
        </authorList>
    </citation>
    <scope>NUCLEOTIDE SEQUENCE</scope>
</reference>
<gene>
    <name evidence="4" type="ORF">VITISV_038693</name>
</gene>
<feature type="domain" description="Retroviral polymerase SH3-like" evidence="3">
    <location>
        <begin position="81"/>
        <end position="140"/>
    </location>
</feature>
<dbReference type="PANTHER" id="PTHR11439:SF470">
    <property type="entry name" value="CYSTEINE-RICH RLK (RECEPTOR-LIKE PROTEIN KINASE) 8"/>
    <property type="match status" value="1"/>
</dbReference>
<name>A5BM80_VITVI</name>
<dbReference type="AlphaFoldDB" id="A5BM80"/>
<proteinExistence type="predicted"/>
<evidence type="ECO:0000256" key="1">
    <source>
        <dbReference type="SAM" id="MobiDB-lite"/>
    </source>
</evidence>
<dbReference type="InterPro" id="IPR057670">
    <property type="entry name" value="SH3_retrovirus"/>
</dbReference>
<evidence type="ECO:0000259" key="2">
    <source>
        <dbReference type="Pfam" id="PF07727"/>
    </source>
</evidence>
<evidence type="ECO:0000259" key="3">
    <source>
        <dbReference type="Pfam" id="PF25597"/>
    </source>
</evidence>
<protein>
    <submittedName>
        <fullName evidence="4">Uncharacterized protein</fullName>
    </submittedName>
</protein>
<dbReference type="PANTHER" id="PTHR11439">
    <property type="entry name" value="GAG-POL-RELATED RETROTRANSPOSON"/>
    <property type="match status" value="1"/>
</dbReference>
<accession>A5BM80</accession>
<feature type="region of interest" description="Disordered" evidence="1">
    <location>
        <begin position="169"/>
        <end position="200"/>
    </location>
</feature>
<dbReference type="InterPro" id="IPR043502">
    <property type="entry name" value="DNA/RNA_pol_sf"/>
</dbReference>
<organism evidence="4">
    <name type="scientific">Vitis vinifera</name>
    <name type="common">Grape</name>
    <dbReference type="NCBI Taxonomy" id="29760"/>
    <lineage>
        <taxon>Eukaryota</taxon>
        <taxon>Viridiplantae</taxon>
        <taxon>Streptophyta</taxon>
        <taxon>Embryophyta</taxon>
        <taxon>Tracheophyta</taxon>
        <taxon>Spermatophyta</taxon>
        <taxon>Magnoliopsida</taxon>
        <taxon>eudicotyledons</taxon>
        <taxon>Gunneridae</taxon>
        <taxon>Pentapetalae</taxon>
        <taxon>rosids</taxon>
        <taxon>Vitales</taxon>
        <taxon>Vitaceae</taxon>
        <taxon>Viteae</taxon>
        <taxon>Vitis</taxon>
    </lineage>
</organism>
<feature type="domain" description="Reverse transcriptase Ty1/copia-type" evidence="2">
    <location>
        <begin position="244"/>
        <end position="333"/>
    </location>
</feature>